<dbReference type="GO" id="GO:0000166">
    <property type="term" value="F:nucleotide binding"/>
    <property type="evidence" value="ECO:0007669"/>
    <property type="project" value="InterPro"/>
</dbReference>
<reference evidence="6" key="1">
    <citation type="submission" date="2020-05" db="EMBL/GenBank/DDBJ databases">
        <authorList>
            <person name="Chiriac C."/>
            <person name="Salcher M."/>
            <person name="Ghai R."/>
            <person name="Kavagutti S V."/>
        </authorList>
    </citation>
    <scope>NUCLEOTIDE SEQUENCE</scope>
</reference>
<evidence type="ECO:0000313" key="6">
    <source>
        <dbReference type="EMBL" id="CAB5030522.1"/>
    </source>
</evidence>
<evidence type="ECO:0000313" key="5">
    <source>
        <dbReference type="EMBL" id="CAB4979140.1"/>
    </source>
</evidence>
<evidence type="ECO:0000313" key="4">
    <source>
        <dbReference type="EMBL" id="CAB4828332.1"/>
    </source>
</evidence>
<dbReference type="SUPFAM" id="SSF55347">
    <property type="entry name" value="Glyceraldehyde-3-phosphate dehydrogenase-like, C-terminal domain"/>
    <property type="match status" value="1"/>
</dbReference>
<dbReference type="InterPro" id="IPR051450">
    <property type="entry name" value="Gfo/Idh/MocA_Oxidoreductases"/>
</dbReference>
<dbReference type="Pfam" id="PF01408">
    <property type="entry name" value="GFO_IDH_MocA"/>
    <property type="match status" value="1"/>
</dbReference>
<dbReference type="AlphaFoldDB" id="A0A6J7RPC2"/>
<feature type="domain" description="Gfo/Idh/MocA-like oxidoreductase N-terminal" evidence="1">
    <location>
        <begin position="5"/>
        <end position="119"/>
    </location>
</feature>
<sequence length="536" mass="57203">MRDPRVAVIGCGHWGKNLVRTFSELGALVAIVDPDAENAAALSAKYSVPYGSLEQILADPEIDAVVVAAPAKDHAAVTLQALDAGKHVFVEKPLALDLDDARRVVARADELNQTLMVGHLLQYHPAFLAVRQLVSDGALGELRYLYSNRLNLGRFRREENILWSFAPHDLSMLLALAGESPDHVSAVGSTFLSEDVPDVTTTHMTFPSGPRAHVFVSWLHPFKEQRLVVVGSDAMAVFDDLAPWDSKLTIFEHGVTWDGLTPVPVRGEPVAVPLAESEPLKLECEHFLHCVRTGETPRTDGHEGVRVLDVLATAQASLAADAPVVGAATRAAKTSSEVHPGVFVHESAYVDEGVQIGAGTKVWHFSHVLSGSSVGEDCALGQNVVVGPDVTVGDRCRIQNNVSVYAGVTLEDGVFCGPSCVFTNVYNPRAEVSRKDEFMTTLVRTGATIGANATIVCGTEIGAYAFIGAGSTVTSDVAAHALVVGSPARQIGWMSHEGERLGEDLTCPRTGQKYQEIDGVLSLVDTPEQSNSAKIG</sequence>
<dbReference type="SUPFAM" id="SSF51735">
    <property type="entry name" value="NAD(P)-binding Rossmann-fold domains"/>
    <property type="match status" value="1"/>
</dbReference>
<dbReference type="SUPFAM" id="SSF51161">
    <property type="entry name" value="Trimeric LpxA-like enzymes"/>
    <property type="match status" value="1"/>
</dbReference>
<dbReference type="Pfam" id="PF22725">
    <property type="entry name" value="GFO_IDH_MocA_C3"/>
    <property type="match status" value="1"/>
</dbReference>
<dbReference type="Pfam" id="PF14602">
    <property type="entry name" value="Hexapep_2"/>
    <property type="match status" value="1"/>
</dbReference>
<dbReference type="InterPro" id="IPR055170">
    <property type="entry name" value="GFO_IDH_MocA-like_dom"/>
</dbReference>
<dbReference type="InterPro" id="IPR000683">
    <property type="entry name" value="Gfo/Idh/MocA-like_OxRdtase_N"/>
</dbReference>
<dbReference type="PANTHER" id="PTHR43377">
    <property type="entry name" value="BILIVERDIN REDUCTASE A"/>
    <property type="match status" value="1"/>
</dbReference>
<dbReference type="Pfam" id="PF00132">
    <property type="entry name" value="Hexapep"/>
    <property type="match status" value="1"/>
</dbReference>
<feature type="domain" description="GFO/IDH/MocA-like oxidoreductase" evidence="2">
    <location>
        <begin position="127"/>
        <end position="236"/>
    </location>
</feature>
<evidence type="ECO:0000259" key="1">
    <source>
        <dbReference type="Pfam" id="PF01408"/>
    </source>
</evidence>
<dbReference type="InterPro" id="IPR011004">
    <property type="entry name" value="Trimer_LpxA-like_sf"/>
</dbReference>
<evidence type="ECO:0000313" key="3">
    <source>
        <dbReference type="EMBL" id="CAB4693615.1"/>
    </source>
</evidence>
<protein>
    <submittedName>
        <fullName evidence="6">Unannotated protein</fullName>
    </submittedName>
</protein>
<dbReference type="CDD" id="cd03358">
    <property type="entry name" value="LbH_WxcM_N_like"/>
    <property type="match status" value="1"/>
</dbReference>
<accession>A0A6J7RPC2</accession>
<dbReference type="InterPro" id="IPR001451">
    <property type="entry name" value="Hexapep"/>
</dbReference>
<dbReference type="Gene3D" id="3.40.50.720">
    <property type="entry name" value="NAD(P)-binding Rossmann-like Domain"/>
    <property type="match status" value="1"/>
</dbReference>
<dbReference type="EMBL" id="CAFBPW010000043">
    <property type="protein sequence ID" value="CAB5030522.1"/>
    <property type="molecule type" value="Genomic_DNA"/>
</dbReference>
<dbReference type="EMBL" id="CAFAAQ010000320">
    <property type="protein sequence ID" value="CAB4828332.1"/>
    <property type="molecule type" value="Genomic_DNA"/>
</dbReference>
<dbReference type="EMBL" id="CAEZXS010000048">
    <property type="protein sequence ID" value="CAB4693615.1"/>
    <property type="molecule type" value="Genomic_DNA"/>
</dbReference>
<name>A0A6J7RPC2_9ZZZZ</name>
<dbReference type="Gene3D" id="2.160.10.10">
    <property type="entry name" value="Hexapeptide repeat proteins"/>
    <property type="match status" value="1"/>
</dbReference>
<dbReference type="InterPro" id="IPR036291">
    <property type="entry name" value="NAD(P)-bd_dom_sf"/>
</dbReference>
<evidence type="ECO:0000259" key="2">
    <source>
        <dbReference type="Pfam" id="PF22725"/>
    </source>
</evidence>
<proteinExistence type="predicted"/>
<dbReference type="EMBL" id="CAFBOG010000071">
    <property type="protein sequence ID" value="CAB4979140.1"/>
    <property type="molecule type" value="Genomic_DNA"/>
</dbReference>
<dbReference type="Gene3D" id="3.30.360.10">
    <property type="entry name" value="Dihydrodipicolinate Reductase, domain 2"/>
    <property type="match status" value="1"/>
</dbReference>
<organism evidence="6">
    <name type="scientific">freshwater metagenome</name>
    <dbReference type="NCBI Taxonomy" id="449393"/>
    <lineage>
        <taxon>unclassified sequences</taxon>
        <taxon>metagenomes</taxon>
        <taxon>ecological metagenomes</taxon>
    </lineage>
</organism>
<gene>
    <name evidence="3" type="ORF">UFOPK2582_00561</name>
    <name evidence="4" type="ORF">UFOPK3046_02181</name>
    <name evidence="5" type="ORF">UFOPK3914_00924</name>
    <name evidence="6" type="ORF">UFOPK4173_00563</name>
</gene>
<dbReference type="PANTHER" id="PTHR43377:SF6">
    <property type="entry name" value="GFO_IDH_MOCA-LIKE OXIDOREDUCTASE N-TERMINAL DOMAIN-CONTAINING PROTEIN"/>
    <property type="match status" value="1"/>
</dbReference>